<dbReference type="GO" id="GO:0043066">
    <property type="term" value="P:negative regulation of apoptotic process"/>
    <property type="evidence" value="ECO:0007669"/>
    <property type="project" value="TreeGrafter"/>
</dbReference>
<evidence type="ECO:0000256" key="3">
    <source>
        <dbReference type="ARBA" id="ARBA00022527"/>
    </source>
</evidence>
<protein>
    <recommendedName>
        <fullName evidence="2">non-specific serine/threonine protein kinase</fullName>
        <ecNumber evidence="2">2.7.11.1</ecNumber>
    </recommendedName>
</protein>
<reference evidence="12" key="1">
    <citation type="submission" date="2025-08" db="UniProtKB">
        <authorList>
            <consortium name="Ensembl"/>
        </authorList>
    </citation>
    <scope>IDENTIFICATION</scope>
</reference>
<evidence type="ECO:0000256" key="6">
    <source>
        <dbReference type="ARBA" id="ARBA00022777"/>
    </source>
</evidence>
<keyword evidence="5" id="KW-0547">Nucleotide-binding</keyword>
<keyword evidence="4" id="KW-0808">Transferase</keyword>
<dbReference type="EC" id="2.7.11.1" evidence="2"/>
<dbReference type="PANTHER" id="PTHR22984:SF11">
    <property type="entry name" value="AURORA KINASE-RELATED"/>
    <property type="match status" value="1"/>
</dbReference>
<dbReference type="GO" id="GO:0007346">
    <property type="term" value="P:regulation of mitotic cell cycle"/>
    <property type="evidence" value="ECO:0007669"/>
    <property type="project" value="TreeGrafter"/>
</dbReference>
<dbReference type="Ensembl" id="ENSSANT00000107565.1">
    <property type="protein sequence ID" value="ENSSANP00000101338.1"/>
    <property type="gene ID" value="ENSSANG00000049765.1"/>
</dbReference>
<evidence type="ECO:0000256" key="1">
    <source>
        <dbReference type="ARBA" id="ARBA00005505"/>
    </source>
</evidence>
<evidence type="ECO:0000256" key="5">
    <source>
        <dbReference type="ARBA" id="ARBA00022741"/>
    </source>
</evidence>
<evidence type="ECO:0000313" key="13">
    <source>
        <dbReference type="Proteomes" id="UP000472260"/>
    </source>
</evidence>
<comment type="similarity">
    <text evidence="1">Belongs to the protein kinase superfamily. CAMK Ser/Thr protein kinase family. PIM subfamily.</text>
</comment>
<dbReference type="InterPro" id="IPR011009">
    <property type="entry name" value="Kinase-like_dom_sf"/>
</dbReference>
<evidence type="ECO:0000256" key="7">
    <source>
        <dbReference type="ARBA" id="ARBA00022840"/>
    </source>
</evidence>
<dbReference type="GO" id="GO:0005737">
    <property type="term" value="C:cytoplasm"/>
    <property type="evidence" value="ECO:0007669"/>
    <property type="project" value="TreeGrafter"/>
</dbReference>
<reference evidence="12" key="2">
    <citation type="submission" date="2025-09" db="UniProtKB">
        <authorList>
            <consortium name="Ensembl"/>
        </authorList>
    </citation>
    <scope>IDENTIFICATION</scope>
</reference>
<dbReference type="Gene3D" id="3.30.200.20">
    <property type="entry name" value="Phosphorylase Kinase, domain 1"/>
    <property type="match status" value="1"/>
</dbReference>
<dbReference type="Proteomes" id="UP000472260">
    <property type="component" value="Unassembled WGS sequence"/>
</dbReference>
<proteinExistence type="inferred from homology"/>
<comment type="catalytic activity">
    <reaction evidence="8">
        <text>L-threonyl-[protein] + ATP = O-phospho-L-threonyl-[protein] + ADP + H(+)</text>
        <dbReference type="Rhea" id="RHEA:46608"/>
        <dbReference type="Rhea" id="RHEA-COMP:11060"/>
        <dbReference type="Rhea" id="RHEA-COMP:11605"/>
        <dbReference type="ChEBI" id="CHEBI:15378"/>
        <dbReference type="ChEBI" id="CHEBI:30013"/>
        <dbReference type="ChEBI" id="CHEBI:30616"/>
        <dbReference type="ChEBI" id="CHEBI:61977"/>
        <dbReference type="ChEBI" id="CHEBI:456216"/>
        <dbReference type="EC" id="2.7.11.1"/>
    </reaction>
</comment>
<evidence type="ECO:0000256" key="4">
    <source>
        <dbReference type="ARBA" id="ARBA00022679"/>
    </source>
</evidence>
<accession>A0A671SYY4</accession>
<dbReference type="AlphaFoldDB" id="A0A671SYY4"/>
<evidence type="ECO:0000256" key="10">
    <source>
        <dbReference type="SAM" id="Phobius"/>
    </source>
</evidence>
<dbReference type="InterPro" id="IPR051138">
    <property type="entry name" value="PIM_Ser/Thr_kinase"/>
</dbReference>
<evidence type="ECO:0000256" key="2">
    <source>
        <dbReference type="ARBA" id="ARBA00012513"/>
    </source>
</evidence>
<evidence type="ECO:0000256" key="9">
    <source>
        <dbReference type="ARBA" id="ARBA00048679"/>
    </source>
</evidence>
<keyword evidence="3" id="KW-0723">Serine/threonine-protein kinase</keyword>
<keyword evidence="10" id="KW-1133">Transmembrane helix</keyword>
<keyword evidence="13" id="KW-1185">Reference proteome</keyword>
<keyword evidence="6" id="KW-0418">Kinase</keyword>
<keyword evidence="7" id="KW-0067">ATP-binding</keyword>
<organism evidence="12 13">
    <name type="scientific">Sinocyclocheilus anshuiensis</name>
    <dbReference type="NCBI Taxonomy" id="1608454"/>
    <lineage>
        <taxon>Eukaryota</taxon>
        <taxon>Metazoa</taxon>
        <taxon>Chordata</taxon>
        <taxon>Craniata</taxon>
        <taxon>Vertebrata</taxon>
        <taxon>Euteleostomi</taxon>
        <taxon>Actinopterygii</taxon>
        <taxon>Neopterygii</taxon>
        <taxon>Teleostei</taxon>
        <taxon>Ostariophysi</taxon>
        <taxon>Cypriniformes</taxon>
        <taxon>Cyprinidae</taxon>
        <taxon>Cyprininae</taxon>
        <taxon>Sinocyclocheilus</taxon>
    </lineage>
</organism>
<dbReference type="PROSITE" id="PS50011">
    <property type="entry name" value="PROTEIN_KINASE_DOM"/>
    <property type="match status" value="1"/>
</dbReference>
<dbReference type="SMART" id="SM00220">
    <property type="entry name" value="S_TKc"/>
    <property type="match status" value="1"/>
</dbReference>
<dbReference type="Gene3D" id="1.10.510.10">
    <property type="entry name" value="Transferase(Phosphotransferase) domain 1"/>
    <property type="match status" value="1"/>
</dbReference>
<evidence type="ECO:0000259" key="11">
    <source>
        <dbReference type="PROSITE" id="PS50011"/>
    </source>
</evidence>
<sequence>MPLMSPHATVYALSDCSDYVPQATVCVTSDGVPAAFLSATSNCIDDATAPYFSAMSDRRVDALQASVRFVADLSLELQPTSDCRVKVPRATVCAVPSCSVDVPQASVCRTEDTVSSQSRELEDNETIIIDINSCRYEIGTQLGEGGFGTVYAATRLDNGLQVSICITYNMYLANHFCPVIVSLSYLQALVEPDHYILVLERPMPCQSLYEYIKCYKGTIEEDAAWVIMRQATLAAQTCIDIKLEILLINTDTLEVKWIDFGCSAILTNAGYTSFAGTEEYCPPGKYHGEPAMVWSLGILLFVILFWKFPRRRNLCKINDKIWTKDGLSQDEVFIPAKNNSKIFSF</sequence>
<dbReference type="GO" id="GO:0004674">
    <property type="term" value="F:protein serine/threonine kinase activity"/>
    <property type="evidence" value="ECO:0007669"/>
    <property type="project" value="UniProtKB-KW"/>
</dbReference>
<dbReference type="GO" id="GO:0005524">
    <property type="term" value="F:ATP binding"/>
    <property type="evidence" value="ECO:0007669"/>
    <property type="project" value="UniProtKB-KW"/>
</dbReference>
<dbReference type="InterPro" id="IPR000719">
    <property type="entry name" value="Prot_kinase_dom"/>
</dbReference>
<keyword evidence="10" id="KW-0472">Membrane</keyword>
<keyword evidence="10" id="KW-0812">Transmembrane</keyword>
<evidence type="ECO:0000256" key="8">
    <source>
        <dbReference type="ARBA" id="ARBA00047899"/>
    </source>
</evidence>
<name>A0A671SYY4_9TELE</name>
<feature type="transmembrane region" description="Helical" evidence="10">
    <location>
        <begin position="291"/>
        <end position="308"/>
    </location>
</feature>
<feature type="domain" description="Protein kinase" evidence="11">
    <location>
        <begin position="136"/>
        <end position="345"/>
    </location>
</feature>
<dbReference type="PANTHER" id="PTHR22984">
    <property type="entry name" value="SERINE/THREONINE-PROTEIN KINASE PIM"/>
    <property type="match status" value="1"/>
</dbReference>
<dbReference type="Pfam" id="PF00069">
    <property type="entry name" value="Pkinase"/>
    <property type="match status" value="1"/>
</dbReference>
<dbReference type="SUPFAM" id="SSF56112">
    <property type="entry name" value="Protein kinase-like (PK-like)"/>
    <property type="match status" value="1"/>
</dbReference>
<comment type="catalytic activity">
    <reaction evidence="9">
        <text>L-seryl-[protein] + ATP = O-phospho-L-seryl-[protein] + ADP + H(+)</text>
        <dbReference type="Rhea" id="RHEA:17989"/>
        <dbReference type="Rhea" id="RHEA-COMP:9863"/>
        <dbReference type="Rhea" id="RHEA-COMP:11604"/>
        <dbReference type="ChEBI" id="CHEBI:15378"/>
        <dbReference type="ChEBI" id="CHEBI:29999"/>
        <dbReference type="ChEBI" id="CHEBI:30616"/>
        <dbReference type="ChEBI" id="CHEBI:83421"/>
        <dbReference type="ChEBI" id="CHEBI:456216"/>
        <dbReference type="EC" id="2.7.11.1"/>
    </reaction>
</comment>
<evidence type="ECO:0000313" key="12">
    <source>
        <dbReference type="Ensembl" id="ENSSANP00000101338.1"/>
    </source>
</evidence>